<evidence type="ECO:0000259" key="5">
    <source>
        <dbReference type="PROSITE" id="PS50931"/>
    </source>
</evidence>
<dbReference type="GO" id="GO:0043565">
    <property type="term" value="F:sequence-specific DNA binding"/>
    <property type="evidence" value="ECO:0007669"/>
    <property type="project" value="TreeGrafter"/>
</dbReference>
<dbReference type="NCBIfam" id="NF008352">
    <property type="entry name" value="PRK11139.1"/>
    <property type="match status" value="1"/>
</dbReference>
<dbReference type="PROSITE" id="PS50931">
    <property type="entry name" value="HTH_LYSR"/>
    <property type="match status" value="1"/>
</dbReference>
<gene>
    <name evidence="6" type="ORF">GCM10011396_31130</name>
</gene>
<dbReference type="InterPro" id="IPR058163">
    <property type="entry name" value="LysR-type_TF_proteobact-type"/>
</dbReference>
<dbReference type="EMBL" id="BMED01000003">
    <property type="protein sequence ID" value="GGC81663.1"/>
    <property type="molecule type" value="Genomic_DNA"/>
</dbReference>
<dbReference type="FunFam" id="3.40.190.10:FF:000017">
    <property type="entry name" value="Glycine cleavage system transcriptional activator"/>
    <property type="match status" value="1"/>
</dbReference>
<dbReference type="InterPro" id="IPR005119">
    <property type="entry name" value="LysR_subst-bd"/>
</dbReference>
<dbReference type="GO" id="GO:0006351">
    <property type="term" value="P:DNA-templated transcription"/>
    <property type="evidence" value="ECO:0007669"/>
    <property type="project" value="TreeGrafter"/>
</dbReference>
<dbReference type="CDD" id="cd08432">
    <property type="entry name" value="PBP2_GcdR_TrpI_HvrB_AmpR_like"/>
    <property type="match status" value="1"/>
</dbReference>
<keyword evidence="4" id="KW-0804">Transcription</keyword>
<dbReference type="FunFam" id="1.10.10.10:FF:000001">
    <property type="entry name" value="LysR family transcriptional regulator"/>
    <property type="match status" value="1"/>
</dbReference>
<keyword evidence="3" id="KW-0238">DNA-binding</keyword>
<dbReference type="SUPFAM" id="SSF46785">
    <property type="entry name" value="Winged helix' DNA-binding domain"/>
    <property type="match status" value="1"/>
</dbReference>
<dbReference type="InterPro" id="IPR036388">
    <property type="entry name" value="WH-like_DNA-bd_sf"/>
</dbReference>
<evidence type="ECO:0000256" key="2">
    <source>
        <dbReference type="ARBA" id="ARBA00023015"/>
    </source>
</evidence>
<dbReference type="GO" id="GO:0003700">
    <property type="term" value="F:DNA-binding transcription factor activity"/>
    <property type="evidence" value="ECO:0007669"/>
    <property type="project" value="InterPro"/>
</dbReference>
<evidence type="ECO:0000256" key="1">
    <source>
        <dbReference type="ARBA" id="ARBA00009437"/>
    </source>
</evidence>
<dbReference type="Pfam" id="PF00126">
    <property type="entry name" value="HTH_1"/>
    <property type="match status" value="1"/>
</dbReference>
<evidence type="ECO:0000256" key="3">
    <source>
        <dbReference type="ARBA" id="ARBA00023125"/>
    </source>
</evidence>
<proteinExistence type="inferred from homology"/>
<sequence length="296" mass="32656">MKSKTPPLHALHCFECVSRHLSIKHAAAEMHVTPAAISQQISKLEQMLEVILFERSGRKFALSEAGLSYFHGIRAAFRQIEDATERLALTKAEPVVTLSCTTVFAMQYLLPRLPGFQARHAGIDVRISTTHRLVDFAHDGVDIAVRHGMGQYPGLVSELLIDDPLYPVCSPSLLPARKRLKTADELAGFTLLHDVHKDDWRMWLQAVAATQVDSSVGPIFEDSNNAIEAAVAGHGVALARKSLVSAKLADGRLVMPFKTAISVPIAYYLVYPADTPLRKEVDLFRLWLLDEGKAAE</sequence>
<dbReference type="RefSeq" id="WP_188567022.1">
    <property type="nucleotide sequence ID" value="NZ_BMED01000003.1"/>
</dbReference>
<dbReference type="SUPFAM" id="SSF53850">
    <property type="entry name" value="Periplasmic binding protein-like II"/>
    <property type="match status" value="1"/>
</dbReference>
<evidence type="ECO:0000313" key="6">
    <source>
        <dbReference type="EMBL" id="GGC81663.1"/>
    </source>
</evidence>
<keyword evidence="7" id="KW-1185">Reference proteome</keyword>
<comment type="caution">
    <text evidence="6">The sequence shown here is derived from an EMBL/GenBank/DDBJ whole genome shotgun (WGS) entry which is preliminary data.</text>
</comment>
<reference evidence="6" key="1">
    <citation type="journal article" date="2014" name="Int. J. Syst. Evol. Microbiol.">
        <title>Complete genome sequence of Corynebacterium casei LMG S-19264T (=DSM 44701T), isolated from a smear-ripened cheese.</title>
        <authorList>
            <consortium name="US DOE Joint Genome Institute (JGI-PGF)"/>
            <person name="Walter F."/>
            <person name="Albersmeier A."/>
            <person name="Kalinowski J."/>
            <person name="Ruckert C."/>
        </authorList>
    </citation>
    <scope>NUCLEOTIDE SEQUENCE</scope>
    <source>
        <strain evidence="6">CGMCC 1.10998</strain>
    </source>
</reference>
<dbReference type="Pfam" id="PF03466">
    <property type="entry name" value="LysR_substrate"/>
    <property type="match status" value="1"/>
</dbReference>
<dbReference type="PANTHER" id="PTHR30537:SF74">
    <property type="entry name" value="HTH-TYPE TRANSCRIPTIONAL REGULATOR TRPI"/>
    <property type="match status" value="1"/>
</dbReference>
<evidence type="ECO:0000313" key="7">
    <source>
        <dbReference type="Proteomes" id="UP000637423"/>
    </source>
</evidence>
<comment type="similarity">
    <text evidence="1">Belongs to the LysR transcriptional regulatory family.</text>
</comment>
<dbReference type="PANTHER" id="PTHR30537">
    <property type="entry name" value="HTH-TYPE TRANSCRIPTIONAL REGULATOR"/>
    <property type="match status" value="1"/>
</dbReference>
<dbReference type="AlphaFoldDB" id="A0A916UQE6"/>
<protein>
    <submittedName>
        <fullName evidence="6">Transcriptional regulator</fullName>
    </submittedName>
</protein>
<organism evidence="6 7">
    <name type="scientific">Undibacterium terreum</name>
    <dbReference type="NCBI Taxonomy" id="1224302"/>
    <lineage>
        <taxon>Bacteria</taxon>
        <taxon>Pseudomonadati</taxon>
        <taxon>Pseudomonadota</taxon>
        <taxon>Betaproteobacteria</taxon>
        <taxon>Burkholderiales</taxon>
        <taxon>Oxalobacteraceae</taxon>
        <taxon>Undibacterium</taxon>
    </lineage>
</organism>
<reference evidence="6" key="2">
    <citation type="submission" date="2020-09" db="EMBL/GenBank/DDBJ databases">
        <authorList>
            <person name="Sun Q."/>
            <person name="Zhou Y."/>
        </authorList>
    </citation>
    <scope>NUCLEOTIDE SEQUENCE</scope>
    <source>
        <strain evidence="6">CGMCC 1.10998</strain>
    </source>
</reference>
<feature type="domain" description="HTH lysR-type" evidence="5">
    <location>
        <begin position="6"/>
        <end position="63"/>
    </location>
</feature>
<keyword evidence="2" id="KW-0805">Transcription regulation</keyword>
<dbReference type="Gene3D" id="1.10.10.10">
    <property type="entry name" value="Winged helix-like DNA-binding domain superfamily/Winged helix DNA-binding domain"/>
    <property type="match status" value="1"/>
</dbReference>
<evidence type="ECO:0000256" key="4">
    <source>
        <dbReference type="ARBA" id="ARBA00023163"/>
    </source>
</evidence>
<accession>A0A916UQE6</accession>
<dbReference type="Gene3D" id="3.40.190.10">
    <property type="entry name" value="Periplasmic binding protein-like II"/>
    <property type="match status" value="2"/>
</dbReference>
<name>A0A916UQE6_9BURK</name>
<dbReference type="Proteomes" id="UP000637423">
    <property type="component" value="Unassembled WGS sequence"/>
</dbReference>
<dbReference type="InterPro" id="IPR036390">
    <property type="entry name" value="WH_DNA-bd_sf"/>
</dbReference>
<dbReference type="InterPro" id="IPR000847">
    <property type="entry name" value="LysR_HTH_N"/>
</dbReference>